<feature type="region of interest" description="Disordered" evidence="1">
    <location>
        <begin position="84"/>
        <end position="113"/>
    </location>
</feature>
<accession>A0A518CF12</accession>
<keyword evidence="4" id="KW-1185">Reference proteome</keyword>
<name>A0A518CF12_9BACT</name>
<reference evidence="4" key="1">
    <citation type="submission" date="2019-02" db="EMBL/GenBank/DDBJ databases">
        <title>Deep-cultivation of Planctomycetes and their phenomic and genomic characterization uncovers novel biology.</title>
        <authorList>
            <person name="Wiegand S."/>
            <person name="Jogler M."/>
            <person name="Boedeker C."/>
            <person name="Pinto D."/>
            <person name="Vollmers J."/>
            <person name="Rivas-Marin E."/>
            <person name="Kohn T."/>
            <person name="Peeters S.H."/>
            <person name="Heuer A."/>
            <person name="Rast P."/>
            <person name="Oberbeckmann S."/>
            <person name="Bunk B."/>
            <person name="Jeske O."/>
            <person name="Meyerdierks A."/>
            <person name="Storesund J.E."/>
            <person name="Kallscheuer N."/>
            <person name="Luecker S."/>
            <person name="Lage O.M."/>
            <person name="Pohl T."/>
            <person name="Merkel B.J."/>
            <person name="Hornburger P."/>
            <person name="Mueller R.-W."/>
            <person name="Bruemmer F."/>
            <person name="Labrenz M."/>
            <person name="Spormann A.M."/>
            <person name="Op den Camp H."/>
            <person name="Overmann J."/>
            <person name="Amann R."/>
            <person name="Jetten M.S.M."/>
            <person name="Mascher T."/>
            <person name="Medema M.H."/>
            <person name="Devos D.P."/>
            <person name="Kaster A.-K."/>
            <person name="Ovreas L."/>
            <person name="Rohde M."/>
            <person name="Galperin M.Y."/>
            <person name="Jogler C."/>
        </authorList>
    </citation>
    <scope>NUCLEOTIDE SEQUENCE [LARGE SCALE GENOMIC DNA]</scope>
    <source>
        <strain evidence="4">Pan97</strain>
    </source>
</reference>
<feature type="region of interest" description="Disordered" evidence="1">
    <location>
        <begin position="325"/>
        <end position="358"/>
    </location>
</feature>
<gene>
    <name evidence="3" type="ORF">Pan97_48960</name>
</gene>
<dbReference type="EMBL" id="CP036289">
    <property type="protein sequence ID" value="QDU77817.1"/>
    <property type="molecule type" value="Genomic_DNA"/>
</dbReference>
<protein>
    <submittedName>
        <fullName evidence="3">Uncharacterized protein</fullName>
    </submittedName>
</protein>
<organism evidence="3 4">
    <name type="scientific">Bremerella volcania</name>
    <dbReference type="NCBI Taxonomy" id="2527984"/>
    <lineage>
        <taxon>Bacteria</taxon>
        <taxon>Pseudomonadati</taxon>
        <taxon>Planctomycetota</taxon>
        <taxon>Planctomycetia</taxon>
        <taxon>Pirellulales</taxon>
        <taxon>Pirellulaceae</taxon>
        <taxon>Bremerella</taxon>
    </lineage>
</organism>
<proteinExistence type="predicted"/>
<evidence type="ECO:0000256" key="1">
    <source>
        <dbReference type="SAM" id="MobiDB-lite"/>
    </source>
</evidence>
<dbReference type="AlphaFoldDB" id="A0A518CF12"/>
<feature type="compositionally biased region" description="Polar residues" evidence="1">
    <location>
        <begin position="208"/>
        <end position="218"/>
    </location>
</feature>
<feature type="compositionally biased region" description="Polar residues" evidence="1">
    <location>
        <begin position="234"/>
        <end position="250"/>
    </location>
</feature>
<feature type="transmembrane region" description="Helical" evidence="2">
    <location>
        <begin position="117"/>
        <end position="142"/>
    </location>
</feature>
<evidence type="ECO:0000313" key="3">
    <source>
        <dbReference type="EMBL" id="QDU77817.1"/>
    </source>
</evidence>
<feature type="compositionally biased region" description="Low complexity" evidence="1">
    <location>
        <begin position="285"/>
        <end position="294"/>
    </location>
</feature>
<dbReference type="Proteomes" id="UP000318626">
    <property type="component" value="Chromosome"/>
</dbReference>
<evidence type="ECO:0000256" key="2">
    <source>
        <dbReference type="SAM" id="Phobius"/>
    </source>
</evidence>
<keyword evidence="2" id="KW-0472">Membrane</keyword>
<sequence>MLLSSCPRCHDSIRIPAMAKEMSVIRCPRCSEEFPMSEILSSLPPEAEIVSGPGSEVTVAIPASLADTTEYNLASESIEPKNEFQIKDSGPLSSSAPMAKIDSSRPTRKPKKSEPNVILEFAKIVVGGAAGLLIAVMMIMWFGHQDVFKIVPKLPPQAYFLVPEELRTAEMRELANEGKTPDQLNSNADVPVESIPTEDPMDDEPAEQSLNTDNQVSRNKPADDVEESPLAAAFQQQVNASKQTTPQKKTAAQPKSKPTGRKVNAEMPVNEPIVSEEPTTKPMQPANESNAAEASTEEVSAEPTQPTPIDPMLVEMITEASKELGPIGAEIPPPEQPGEAEPISEGNVDLAPVDDGDK</sequence>
<keyword evidence="2" id="KW-1133">Transmembrane helix</keyword>
<feature type="region of interest" description="Disordered" evidence="1">
    <location>
        <begin position="176"/>
        <end position="309"/>
    </location>
</feature>
<dbReference type="KEGG" id="bvo:Pan97_48960"/>
<keyword evidence="2" id="KW-0812">Transmembrane</keyword>
<evidence type="ECO:0000313" key="4">
    <source>
        <dbReference type="Proteomes" id="UP000318626"/>
    </source>
</evidence>